<reference evidence="7" key="1">
    <citation type="journal article" date="2020" name="Cell">
        <title>Large-Scale Comparative Analyses of Tick Genomes Elucidate Their Genetic Diversity and Vector Capacities.</title>
        <authorList>
            <consortium name="Tick Genome and Microbiome Consortium (TIGMIC)"/>
            <person name="Jia N."/>
            <person name="Wang J."/>
            <person name="Shi W."/>
            <person name="Du L."/>
            <person name="Sun Y."/>
            <person name="Zhan W."/>
            <person name="Jiang J.F."/>
            <person name="Wang Q."/>
            <person name="Zhang B."/>
            <person name="Ji P."/>
            <person name="Bell-Sakyi L."/>
            <person name="Cui X.M."/>
            <person name="Yuan T.T."/>
            <person name="Jiang B.G."/>
            <person name="Yang W.F."/>
            <person name="Lam T.T."/>
            <person name="Chang Q.C."/>
            <person name="Ding S.J."/>
            <person name="Wang X.J."/>
            <person name="Zhu J.G."/>
            <person name="Ruan X.D."/>
            <person name="Zhao L."/>
            <person name="Wei J.T."/>
            <person name="Ye R.Z."/>
            <person name="Que T.C."/>
            <person name="Du C.H."/>
            <person name="Zhou Y.H."/>
            <person name="Cheng J.X."/>
            <person name="Dai P.F."/>
            <person name="Guo W.B."/>
            <person name="Han X.H."/>
            <person name="Huang E.J."/>
            <person name="Li L.F."/>
            <person name="Wei W."/>
            <person name="Gao Y.C."/>
            <person name="Liu J.Z."/>
            <person name="Shao H.Z."/>
            <person name="Wang X."/>
            <person name="Wang C.C."/>
            <person name="Yang T.C."/>
            <person name="Huo Q.B."/>
            <person name="Li W."/>
            <person name="Chen H.Y."/>
            <person name="Chen S.E."/>
            <person name="Zhou L.G."/>
            <person name="Ni X.B."/>
            <person name="Tian J.H."/>
            <person name="Sheng Y."/>
            <person name="Liu T."/>
            <person name="Pan Y.S."/>
            <person name="Xia L.Y."/>
            <person name="Li J."/>
            <person name="Zhao F."/>
            <person name="Cao W.C."/>
        </authorList>
    </citation>
    <scope>NUCLEOTIDE SEQUENCE</scope>
    <source>
        <strain evidence="7">Rmic-2018</strain>
    </source>
</reference>
<dbReference type="PANTHER" id="PTHR16007">
    <property type="entry name" value="EPIDIDYMAL MEMBRANE PROTEIN E9-RELATED"/>
    <property type="match status" value="1"/>
</dbReference>
<evidence type="ECO:0000256" key="5">
    <source>
        <dbReference type="ARBA" id="ARBA00023136"/>
    </source>
</evidence>
<accession>A0A9J6E9E6</accession>
<evidence type="ECO:0000256" key="4">
    <source>
        <dbReference type="ARBA" id="ARBA00022989"/>
    </source>
</evidence>
<dbReference type="Pfam" id="PF04819">
    <property type="entry name" value="DUF716"/>
    <property type="match status" value="1"/>
</dbReference>
<dbReference type="InterPro" id="IPR006904">
    <property type="entry name" value="DUF716"/>
</dbReference>
<dbReference type="Proteomes" id="UP000821866">
    <property type="component" value="Chromosome 3"/>
</dbReference>
<comment type="caution">
    <text evidence="7">The sequence shown here is derived from an EMBL/GenBank/DDBJ whole genome shotgun (WGS) entry which is preliminary data.</text>
</comment>
<organism evidence="7 8">
    <name type="scientific">Rhipicephalus microplus</name>
    <name type="common">Cattle tick</name>
    <name type="synonym">Boophilus microplus</name>
    <dbReference type="NCBI Taxonomy" id="6941"/>
    <lineage>
        <taxon>Eukaryota</taxon>
        <taxon>Metazoa</taxon>
        <taxon>Ecdysozoa</taxon>
        <taxon>Arthropoda</taxon>
        <taxon>Chelicerata</taxon>
        <taxon>Arachnida</taxon>
        <taxon>Acari</taxon>
        <taxon>Parasitiformes</taxon>
        <taxon>Ixodida</taxon>
        <taxon>Ixodoidea</taxon>
        <taxon>Ixodidae</taxon>
        <taxon>Rhipicephalinae</taxon>
        <taxon>Rhipicephalus</taxon>
        <taxon>Boophilus</taxon>
    </lineage>
</organism>
<comment type="similarity">
    <text evidence="2">Belongs to the TMEM45 family.</text>
</comment>
<proteinExistence type="inferred from homology"/>
<evidence type="ECO:0000313" key="7">
    <source>
        <dbReference type="EMBL" id="KAH8030950.1"/>
    </source>
</evidence>
<comment type="subcellular location">
    <subcellularLocation>
        <location evidence="1">Membrane</location>
        <topology evidence="1">Multi-pass membrane protein</topology>
    </subcellularLocation>
</comment>
<evidence type="ECO:0000256" key="1">
    <source>
        <dbReference type="ARBA" id="ARBA00004141"/>
    </source>
</evidence>
<protein>
    <submittedName>
        <fullName evidence="7">Uncharacterized protein</fullName>
    </submittedName>
</protein>
<evidence type="ECO:0000256" key="2">
    <source>
        <dbReference type="ARBA" id="ARBA00006948"/>
    </source>
</evidence>
<dbReference type="InterPro" id="IPR042127">
    <property type="entry name" value="TMEM45"/>
</dbReference>
<evidence type="ECO:0000256" key="6">
    <source>
        <dbReference type="SAM" id="Phobius"/>
    </source>
</evidence>
<dbReference type="EMBL" id="JABSTU010000005">
    <property type="protein sequence ID" value="KAH8030950.1"/>
    <property type="molecule type" value="Genomic_DNA"/>
</dbReference>
<keyword evidence="3 6" id="KW-0812">Transmembrane</keyword>
<evidence type="ECO:0000256" key="3">
    <source>
        <dbReference type="ARBA" id="ARBA00022692"/>
    </source>
</evidence>
<reference evidence="7" key="2">
    <citation type="submission" date="2021-09" db="EMBL/GenBank/DDBJ databases">
        <authorList>
            <person name="Jia N."/>
            <person name="Wang J."/>
            <person name="Shi W."/>
            <person name="Du L."/>
            <person name="Sun Y."/>
            <person name="Zhan W."/>
            <person name="Jiang J."/>
            <person name="Wang Q."/>
            <person name="Zhang B."/>
            <person name="Ji P."/>
            <person name="Sakyi L.B."/>
            <person name="Cui X."/>
            <person name="Yuan T."/>
            <person name="Jiang B."/>
            <person name="Yang W."/>
            <person name="Lam T.T.-Y."/>
            <person name="Chang Q."/>
            <person name="Ding S."/>
            <person name="Wang X."/>
            <person name="Zhu J."/>
            <person name="Ruan X."/>
            <person name="Zhao L."/>
            <person name="Wei J."/>
            <person name="Que T."/>
            <person name="Du C."/>
            <person name="Cheng J."/>
            <person name="Dai P."/>
            <person name="Han X."/>
            <person name="Huang E."/>
            <person name="Gao Y."/>
            <person name="Liu J."/>
            <person name="Shao H."/>
            <person name="Ye R."/>
            <person name="Li L."/>
            <person name="Wei W."/>
            <person name="Wang X."/>
            <person name="Wang C."/>
            <person name="Huo Q."/>
            <person name="Li W."/>
            <person name="Guo W."/>
            <person name="Chen H."/>
            <person name="Chen S."/>
            <person name="Zhou L."/>
            <person name="Zhou L."/>
            <person name="Ni X."/>
            <person name="Tian J."/>
            <person name="Zhou Y."/>
            <person name="Sheng Y."/>
            <person name="Liu T."/>
            <person name="Pan Y."/>
            <person name="Xia L."/>
            <person name="Li J."/>
            <person name="Zhao F."/>
            <person name="Cao W."/>
        </authorList>
    </citation>
    <scope>NUCLEOTIDE SEQUENCE</scope>
    <source>
        <strain evidence="7">Rmic-2018</strain>
        <tissue evidence="7">Larvae</tissue>
    </source>
</reference>
<name>A0A9J6E9E6_RHIMP</name>
<dbReference type="AlphaFoldDB" id="A0A9J6E9E6"/>
<dbReference type="VEuPathDB" id="VectorBase:LOC119164313"/>
<feature type="transmembrane region" description="Helical" evidence="6">
    <location>
        <begin position="70"/>
        <end position="89"/>
    </location>
</feature>
<dbReference type="GO" id="GO:0016020">
    <property type="term" value="C:membrane"/>
    <property type="evidence" value="ECO:0007669"/>
    <property type="project" value="UniProtKB-SubCell"/>
</dbReference>
<gene>
    <name evidence="7" type="ORF">HPB51_012418</name>
</gene>
<dbReference type="PANTHER" id="PTHR16007:SF15">
    <property type="entry name" value="TRANSMEMBRANE PROTEIN 45B"/>
    <property type="match status" value="1"/>
</dbReference>
<keyword evidence="5 6" id="KW-0472">Membrane</keyword>
<keyword evidence="8" id="KW-1185">Reference proteome</keyword>
<feature type="transmembrane region" description="Helical" evidence="6">
    <location>
        <begin position="45"/>
        <end position="64"/>
    </location>
</feature>
<keyword evidence="4 6" id="KW-1133">Transmembrane helix</keyword>
<evidence type="ECO:0000313" key="8">
    <source>
        <dbReference type="Proteomes" id="UP000821866"/>
    </source>
</evidence>
<sequence>MNRKLSIEGLVKIIGASACIVGDFGRIFRPDQSVDEESVQHHSMYAFFLLNGVVDVIYNAGFPFPANTDYVVLVLAITSEGLMLHLHLHGKTLLNTQTHRLLVYIVVAMIACLIAEMCRSPKHSGVPGSCLLLPSAWDVAMAARLHSLQPAAQLQALGR</sequence>
<feature type="transmembrane region" description="Helical" evidence="6">
    <location>
        <begin position="101"/>
        <end position="117"/>
    </location>
</feature>